<dbReference type="RefSeq" id="WP_040106018.1">
    <property type="nucleotide sequence ID" value="NZ_JABEVU030000001.1"/>
</dbReference>
<dbReference type="InterPro" id="IPR008250">
    <property type="entry name" value="ATPase_P-typ_transduc_dom_A_sf"/>
</dbReference>
<dbReference type="PROSITE" id="PS01229">
    <property type="entry name" value="COF_2"/>
    <property type="match status" value="1"/>
</dbReference>
<evidence type="ECO:0000256" key="11">
    <source>
        <dbReference type="ARBA" id="ARBA00022967"/>
    </source>
</evidence>
<reference evidence="22" key="2">
    <citation type="submission" date="2020-04" db="EMBL/GenBank/DDBJ databases">
        <title>Genome analysis and biological profiling of marine Cellulosimicrobium funkei MOSEL-ME6.</title>
        <authorList>
            <person name="Tanveer F."/>
            <person name="Xie Y."/>
            <person name="Shinwari Z.K."/>
        </authorList>
    </citation>
    <scope>NUCLEOTIDE SEQUENCE [LARGE SCALE GENOMIC DNA]</scope>
    <source>
        <strain evidence="22">MOSEL-ME25</strain>
    </source>
</reference>
<evidence type="ECO:0000256" key="14">
    <source>
        <dbReference type="ARBA" id="ARBA00023136"/>
    </source>
</evidence>
<dbReference type="NCBIfam" id="TIGR01511">
    <property type="entry name" value="ATPase-IB1_Cu"/>
    <property type="match status" value="1"/>
</dbReference>
<feature type="transmembrane region" description="Helical" evidence="17">
    <location>
        <begin position="661"/>
        <end position="683"/>
    </location>
</feature>
<evidence type="ECO:0000256" key="3">
    <source>
        <dbReference type="ARBA" id="ARBA00022448"/>
    </source>
</evidence>
<dbReference type="InterPro" id="IPR017969">
    <property type="entry name" value="Heavy-metal-associated_CS"/>
</dbReference>
<evidence type="ECO:0000256" key="9">
    <source>
        <dbReference type="ARBA" id="ARBA00022741"/>
    </source>
</evidence>
<keyword evidence="10 17" id="KW-0067">ATP-binding</keyword>
<keyword evidence="6" id="KW-0597">Phosphoprotein</keyword>
<keyword evidence="11" id="KW-1278">Translocase</keyword>
<evidence type="ECO:0000256" key="16">
    <source>
        <dbReference type="ARBA" id="ARBA00049338"/>
    </source>
</evidence>
<dbReference type="InterPro" id="IPR036412">
    <property type="entry name" value="HAD-like_sf"/>
</dbReference>
<dbReference type="Gene3D" id="3.40.1110.10">
    <property type="entry name" value="Calcium-transporting ATPase, cytoplasmic domain N"/>
    <property type="match status" value="1"/>
</dbReference>
<dbReference type="PROSITE" id="PS00154">
    <property type="entry name" value="ATPASE_E1_E2"/>
    <property type="match status" value="1"/>
</dbReference>
<accession>A0A0C2H9T1</accession>
<dbReference type="InterPro" id="IPR059000">
    <property type="entry name" value="ATPase_P-type_domA"/>
</dbReference>
<evidence type="ECO:0000256" key="7">
    <source>
        <dbReference type="ARBA" id="ARBA00022692"/>
    </source>
</evidence>
<feature type="transmembrane region" description="Helical" evidence="17">
    <location>
        <begin position="310"/>
        <end position="330"/>
    </location>
</feature>
<dbReference type="InterPro" id="IPR051014">
    <property type="entry name" value="Cation_Transport_ATPase_IB"/>
</dbReference>
<evidence type="ECO:0000256" key="1">
    <source>
        <dbReference type="ARBA" id="ARBA00004651"/>
    </source>
</evidence>
<dbReference type="InterPro" id="IPR044492">
    <property type="entry name" value="P_typ_ATPase_HD_dom"/>
</dbReference>
<evidence type="ECO:0000313" key="22">
    <source>
        <dbReference type="Proteomes" id="UP000527860"/>
    </source>
</evidence>
<dbReference type="PRINTS" id="PR00119">
    <property type="entry name" value="CATATPASE"/>
</dbReference>
<dbReference type="NCBIfam" id="TIGR01512">
    <property type="entry name" value="ATPase-IB2_Cd"/>
    <property type="match status" value="1"/>
</dbReference>
<evidence type="ECO:0000313" key="20">
    <source>
        <dbReference type="EMBL" id="MDB0580653.1"/>
    </source>
</evidence>
<dbReference type="Pfam" id="PF00403">
    <property type="entry name" value="HMA"/>
    <property type="match status" value="1"/>
</dbReference>
<dbReference type="EMBL" id="JXII01000006">
    <property type="protein sequence ID" value="KIH70560.1"/>
    <property type="molecule type" value="Genomic_DNA"/>
</dbReference>
<dbReference type="NCBIfam" id="TIGR01525">
    <property type="entry name" value="ATPase-IB_hvy"/>
    <property type="match status" value="1"/>
</dbReference>
<organism evidence="19 21">
    <name type="scientific">Salinicoccus roseus</name>
    <dbReference type="NCBI Taxonomy" id="45670"/>
    <lineage>
        <taxon>Bacteria</taxon>
        <taxon>Bacillati</taxon>
        <taxon>Bacillota</taxon>
        <taxon>Bacilli</taxon>
        <taxon>Bacillales</taxon>
        <taxon>Staphylococcaceae</taxon>
        <taxon>Salinicoccus</taxon>
    </lineage>
</organism>
<dbReference type="GO" id="GO:0008551">
    <property type="term" value="F:P-type cadmium transporter activity"/>
    <property type="evidence" value="ECO:0007669"/>
    <property type="project" value="UniProtKB-EC"/>
</dbReference>
<dbReference type="PROSITE" id="PS50846">
    <property type="entry name" value="HMA_2"/>
    <property type="match status" value="1"/>
</dbReference>
<feature type="domain" description="HMA" evidence="18">
    <location>
        <begin position="4"/>
        <end position="67"/>
    </location>
</feature>
<evidence type="ECO:0000256" key="17">
    <source>
        <dbReference type="RuleBase" id="RU362081"/>
    </source>
</evidence>
<dbReference type="GO" id="GO:0016887">
    <property type="term" value="F:ATP hydrolysis activity"/>
    <property type="evidence" value="ECO:0007669"/>
    <property type="project" value="InterPro"/>
</dbReference>
<dbReference type="SFLD" id="SFLDG00002">
    <property type="entry name" value="C1.7:_P-type_atpase_like"/>
    <property type="match status" value="1"/>
</dbReference>
<dbReference type="OrthoDB" id="9813266at2"/>
<keyword evidence="14 17" id="KW-0472">Membrane</keyword>
<gene>
    <name evidence="20" type="ORF">F7P68_0008930</name>
    <name evidence="19" type="ORF">SN16_07560</name>
</gene>
<dbReference type="SUPFAM" id="SSF81653">
    <property type="entry name" value="Calcium ATPase, transduction domain A"/>
    <property type="match status" value="1"/>
</dbReference>
<evidence type="ECO:0000256" key="5">
    <source>
        <dbReference type="ARBA" id="ARBA00022539"/>
    </source>
</evidence>
<dbReference type="EMBL" id="JABEVU030000001">
    <property type="protein sequence ID" value="MDB0580653.1"/>
    <property type="molecule type" value="Genomic_DNA"/>
</dbReference>
<keyword evidence="9 17" id="KW-0547">Nucleotide-binding</keyword>
<dbReference type="InterPro" id="IPR023298">
    <property type="entry name" value="ATPase_P-typ_TM_dom_sf"/>
</dbReference>
<dbReference type="GeneID" id="77845408"/>
<feature type="transmembrane region" description="Helical" evidence="17">
    <location>
        <begin position="85"/>
        <end position="103"/>
    </location>
</feature>
<evidence type="ECO:0000256" key="12">
    <source>
        <dbReference type="ARBA" id="ARBA00022989"/>
    </source>
</evidence>
<dbReference type="SFLD" id="SFLDF00027">
    <property type="entry name" value="p-type_atpase"/>
    <property type="match status" value="1"/>
</dbReference>
<comment type="subcellular location">
    <subcellularLocation>
        <location evidence="1">Cell membrane</location>
        <topology evidence="1">Multi-pass membrane protein</topology>
    </subcellularLocation>
</comment>
<protein>
    <recommendedName>
        <fullName evidence="15">Cd(2+)-exporting ATPase</fullName>
        <ecNumber evidence="15">7.2.2.21</ecNumber>
    </recommendedName>
</protein>
<dbReference type="Gene3D" id="2.70.150.10">
    <property type="entry name" value="Calcium-transporting ATPase, cytoplasmic transduction domain A"/>
    <property type="match status" value="1"/>
</dbReference>
<dbReference type="PANTHER" id="PTHR48085">
    <property type="entry name" value="CADMIUM/ZINC-TRANSPORTING ATPASE HMA2-RELATED"/>
    <property type="match status" value="1"/>
</dbReference>
<dbReference type="FunFam" id="2.70.150.10:FF:000002">
    <property type="entry name" value="Copper-transporting ATPase 1, putative"/>
    <property type="match status" value="1"/>
</dbReference>
<dbReference type="Proteomes" id="UP000031546">
    <property type="component" value="Unassembled WGS sequence"/>
</dbReference>
<dbReference type="InterPro" id="IPR027256">
    <property type="entry name" value="P-typ_ATPase_IB"/>
</dbReference>
<dbReference type="SUPFAM" id="SSF81665">
    <property type="entry name" value="Calcium ATPase, transmembrane domain M"/>
    <property type="match status" value="1"/>
</dbReference>
<evidence type="ECO:0000256" key="10">
    <source>
        <dbReference type="ARBA" id="ARBA00022840"/>
    </source>
</evidence>
<dbReference type="Pfam" id="PF00122">
    <property type="entry name" value="E1-E2_ATPase"/>
    <property type="match status" value="1"/>
</dbReference>
<dbReference type="Gene3D" id="3.30.70.100">
    <property type="match status" value="1"/>
</dbReference>
<keyword evidence="4 17" id="KW-1003">Cell membrane</keyword>
<dbReference type="InterPro" id="IPR023299">
    <property type="entry name" value="ATPase_P-typ_cyto_dom_N"/>
</dbReference>
<keyword evidence="13" id="KW-0406">Ion transport</keyword>
<dbReference type="EC" id="7.2.2.21" evidence="15"/>
<dbReference type="SFLD" id="SFLDS00003">
    <property type="entry name" value="Haloacid_Dehalogenase"/>
    <property type="match status" value="1"/>
</dbReference>
<proteinExistence type="inferred from homology"/>
<dbReference type="PROSITE" id="PS01047">
    <property type="entry name" value="HMA_1"/>
    <property type="match status" value="1"/>
</dbReference>
<evidence type="ECO:0000256" key="4">
    <source>
        <dbReference type="ARBA" id="ARBA00022475"/>
    </source>
</evidence>
<dbReference type="GO" id="GO:0046872">
    <property type="term" value="F:metal ion binding"/>
    <property type="evidence" value="ECO:0007669"/>
    <property type="project" value="UniProtKB-KW"/>
</dbReference>
<name>A0A0C2H9T1_9STAP</name>
<evidence type="ECO:0000313" key="19">
    <source>
        <dbReference type="EMBL" id="KIH70560.1"/>
    </source>
</evidence>
<dbReference type="InterPro" id="IPR036163">
    <property type="entry name" value="HMA_dom_sf"/>
</dbReference>
<evidence type="ECO:0000256" key="6">
    <source>
        <dbReference type="ARBA" id="ARBA00022553"/>
    </source>
</evidence>
<reference evidence="19 21" key="1">
    <citation type="submission" date="2015-01" db="EMBL/GenBank/DDBJ databases">
        <title>Genome sequences of high lactate-tolerant strain Salinicoccus roseus W12 with industrial interest.</title>
        <authorList>
            <person name="Wang H."/>
            <person name="Yu B."/>
        </authorList>
    </citation>
    <scope>NUCLEOTIDE SEQUENCE [LARGE SCALE GENOMIC DNA]</scope>
    <source>
        <strain evidence="19 21">W12</strain>
    </source>
</reference>
<keyword evidence="5" id="KW-0104">Cadmium</keyword>
<dbReference type="InterPro" id="IPR001757">
    <property type="entry name" value="P_typ_ATPase"/>
</dbReference>
<evidence type="ECO:0000256" key="2">
    <source>
        <dbReference type="ARBA" id="ARBA00006024"/>
    </source>
</evidence>
<reference evidence="20" key="3">
    <citation type="submission" date="2020-04" db="EMBL/GenBank/DDBJ databases">
        <authorList>
            <person name="Tanveer F."/>
            <person name="Xie Y."/>
            <person name="Shinwari Z.K."/>
        </authorList>
    </citation>
    <scope>NUCLEOTIDE SEQUENCE</scope>
    <source>
        <strain evidence="20">MOSEL-ME25</strain>
    </source>
</reference>
<dbReference type="PRINTS" id="PR00941">
    <property type="entry name" value="CDATPASE"/>
</dbReference>
<keyword evidence="22" id="KW-1185">Reference proteome</keyword>
<dbReference type="GO" id="GO:0005886">
    <property type="term" value="C:plasma membrane"/>
    <property type="evidence" value="ECO:0007669"/>
    <property type="project" value="UniProtKB-SubCell"/>
</dbReference>
<dbReference type="Gene3D" id="3.40.50.1000">
    <property type="entry name" value="HAD superfamily/HAD-like"/>
    <property type="match status" value="1"/>
</dbReference>
<dbReference type="PANTHER" id="PTHR48085:SF5">
    <property type="entry name" value="CADMIUM_ZINC-TRANSPORTING ATPASE HMA4-RELATED"/>
    <property type="match status" value="1"/>
</dbReference>
<evidence type="ECO:0000256" key="15">
    <source>
        <dbReference type="ARBA" id="ARBA00039103"/>
    </source>
</evidence>
<dbReference type="InterPro" id="IPR018303">
    <property type="entry name" value="ATPase_P-typ_P_site"/>
</dbReference>
<evidence type="ECO:0000256" key="8">
    <source>
        <dbReference type="ARBA" id="ARBA00022723"/>
    </source>
</evidence>
<reference evidence="20 22" key="4">
    <citation type="submission" date="2022-12" db="EMBL/GenBank/DDBJ databases">
        <title>Genome analysis and biological profiling of marine Salinicoccus roseus MOSEL-ME25.</title>
        <authorList>
            <person name="Mirza F.T."/>
            <person name="Xie Y."/>
            <person name="Shinwari Z.K."/>
        </authorList>
    </citation>
    <scope>NUCLEOTIDE SEQUENCE [LARGE SCALE GENOMIC DNA]</scope>
    <source>
        <strain evidence="20 22">MOSEL-ME25</strain>
    </source>
</reference>
<keyword evidence="7 17" id="KW-0812">Transmembrane</keyword>
<feature type="transmembrane region" description="Helical" evidence="17">
    <location>
        <begin position="638"/>
        <end position="655"/>
    </location>
</feature>
<sequence>MTNDRTTYRIDGFSCANCARTFEKNVQEIKGVEDAQVNFGASKITVQGAATVEDIEKAGAFEQLKVVNASGPAPERQSFLKKHRMVILSAILMFIGFGLVIYYGGQNPMTTGFFLASVVTGGYRMFWTGLNNLTRLRFDMKTLMTVAIIGAALIGEWPEASVVVVLFAVSEALERYSMEKARTSIQSLMEIAPNTASLKTQDGIREVEVGDIQIGDTIVVRPGEKLPMDGVISSGHSSINQAAITGESLPVEVSGGEEVYAGTLNQNGYLEIEVTKNVEDTTIAKIIQLVEEAQEKRAPAQQFVDQFAKYYTPAIMMIAVMVAVVPPLLLGAEWMTYIYQGLAILVVGCPCALVISTPIAIVSAIGSAANRGVLIKGGVHLEKIGQSSLVAFDKTGTLTKGEPHVTDFEAASGRLREEVLAIAAALESQSEHPIAQSVIKYAESEGIRYSDIDINRFQAVTGTGISGEIGQHFYEIRKPDDDALSAQYQEAGKTAMIITEDDQIIGHIAVMDELRESSRPAIERLHSLGIQTAMLTGDNSNTARTIADKLGIDKIYAGLMPEDKLATIEDLKKEHTVAMVGDGINDAPALATANVGVAMGKGTDTALETADMALMGNSIHHLPFAIGLSRRTLNIIKANISFAIIIKVIALLLVIPGWLTLWIAILSDIGATLIVALNGLRLLRMKE</sequence>
<dbReference type="InterPro" id="IPR006121">
    <property type="entry name" value="HMA_dom"/>
</dbReference>
<comment type="catalytic activity">
    <reaction evidence="16">
        <text>Cd(2+)(in) + ATP + H2O = Cd(2+)(out) + ADP + phosphate + H(+)</text>
        <dbReference type="Rhea" id="RHEA:12132"/>
        <dbReference type="ChEBI" id="CHEBI:15377"/>
        <dbReference type="ChEBI" id="CHEBI:15378"/>
        <dbReference type="ChEBI" id="CHEBI:30616"/>
        <dbReference type="ChEBI" id="CHEBI:43474"/>
        <dbReference type="ChEBI" id="CHEBI:48775"/>
        <dbReference type="ChEBI" id="CHEBI:456216"/>
        <dbReference type="EC" id="7.2.2.21"/>
    </reaction>
</comment>
<keyword evidence="8 17" id="KW-0479">Metal-binding</keyword>
<dbReference type="NCBIfam" id="TIGR01494">
    <property type="entry name" value="ATPase_P-type"/>
    <property type="match status" value="1"/>
</dbReference>
<dbReference type="SUPFAM" id="SSF55008">
    <property type="entry name" value="HMA, heavy metal-associated domain"/>
    <property type="match status" value="1"/>
</dbReference>
<evidence type="ECO:0000259" key="18">
    <source>
        <dbReference type="PROSITE" id="PS50846"/>
    </source>
</evidence>
<feature type="transmembrane region" description="Helical" evidence="17">
    <location>
        <begin position="342"/>
        <end position="366"/>
    </location>
</feature>
<keyword evidence="12 17" id="KW-1133">Transmembrane helix</keyword>
<comment type="similarity">
    <text evidence="2 17">Belongs to the cation transport ATPase (P-type) (TC 3.A.3) family. Type IB subfamily.</text>
</comment>
<dbReference type="CDD" id="cd00371">
    <property type="entry name" value="HMA"/>
    <property type="match status" value="1"/>
</dbReference>
<dbReference type="STRING" id="45670.SN16_07560"/>
<dbReference type="InterPro" id="IPR023214">
    <property type="entry name" value="HAD_sf"/>
</dbReference>
<comment type="caution">
    <text evidence="19">The sequence shown here is derived from an EMBL/GenBank/DDBJ whole genome shotgun (WGS) entry which is preliminary data.</text>
</comment>
<dbReference type="AlphaFoldDB" id="A0A0C2H9T1"/>
<evidence type="ECO:0000256" key="13">
    <source>
        <dbReference type="ARBA" id="ARBA00023065"/>
    </source>
</evidence>
<dbReference type="Pfam" id="PF00702">
    <property type="entry name" value="Hydrolase"/>
    <property type="match status" value="1"/>
</dbReference>
<evidence type="ECO:0000313" key="21">
    <source>
        <dbReference type="Proteomes" id="UP000031546"/>
    </source>
</evidence>
<dbReference type="Proteomes" id="UP000527860">
    <property type="component" value="Unassembled WGS sequence"/>
</dbReference>
<keyword evidence="3" id="KW-0813">Transport</keyword>
<dbReference type="GO" id="GO:0005524">
    <property type="term" value="F:ATP binding"/>
    <property type="evidence" value="ECO:0007669"/>
    <property type="project" value="UniProtKB-UniRule"/>
</dbReference>
<dbReference type="SUPFAM" id="SSF56784">
    <property type="entry name" value="HAD-like"/>
    <property type="match status" value="1"/>
</dbReference>
<dbReference type="FunFam" id="3.40.50.1000:FF:000020">
    <property type="entry name" value="Probable cation-transporting P-type ATPase"/>
    <property type="match status" value="1"/>
</dbReference>